<evidence type="ECO:0000313" key="1">
    <source>
        <dbReference type="EMBL" id="GLJ59364.1"/>
    </source>
</evidence>
<dbReference type="AlphaFoldDB" id="A0AAD3RRZ9"/>
<gene>
    <name evidence="1" type="ORF">SUGI_1505070</name>
    <name evidence="2" type="ORF">SUGI_1523890</name>
</gene>
<reference evidence="1" key="1">
    <citation type="submission" date="2022-12" db="EMBL/GenBank/DDBJ databases">
        <title>Chromosome-Level Genome Assembly of Japanese Cedar (Cryptomeriajaponica D. Don).</title>
        <authorList>
            <person name="Fujino T."/>
            <person name="Yamaguchi K."/>
            <person name="Yokoyama T."/>
            <person name="Hamanaka T."/>
            <person name="Harazono Y."/>
            <person name="Kamada H."/>
            <person name="Kobayashi W."/>
            <person name="Ujino-Ihara T."/>
            <person name="Uchiyama K."/>
            <person name="Matsumoto A."/>
            <person name="Izuno A."/>
            <person name="Tsumura Y."/>
            <person name="Toyoda A."/>
            <person name="Shigenobu S."/>
            <person name="Moriguchi Y."/>
            <person name="Ueno S."/>
            <person name="Kasahara M."/>
        </authorList>
    </citation>
    <scope>NUCLEOTIDE SEQUENCE</scope>
</reference>
<name>A0AAD3RRZ9_CRYJA</name>
<sequence>MSIPRLMELSVGGVFVHMTQLSEALPEQECNHEMKSRRCAMIKSVRWIGAEKKDPPTFDGTGDVEDFL</sequence>
<organism evidence="1 3">
    <name type="scientific">Cryptomeria japonica</name>
    <name type="common">Japanese cedar</name>
    <name type="synonym">Cupressus japonica</name>
    <dbReference type="NCBI Taxonomy" id="3369"/>
    <lineage>
        <taxon>Eukaryota</taxon>
        <taxon>Viridiplantae</taxon>
        <taxon>Streptophyta</taxon>
        <taxon>Embryophyta</taxon>
        <taxon>Tracheophyta</taxon>
        <taxon>Spermatophyta</taxon>
        <taxon>Pinopsida</taxon>
        <taxon>Pinidae</taxon>
        <taxon>Conifers II</taxon>
        <taxon>Cupressales</taxon>
        <taxon>Cupressaceae</taxon>
        <taxon>Cryptomeria</taxon>
    </lineage>
</organism>
<evidence type="ECO:0000313" key="3">
    <source>
        <dbReference type="Proteomes" id="UP001234787"/>
    </source>
</evidence>
<dbReference type="Proteomes" id="UP001234787">
    <property type="component" value="Unassembled WGS sequence"/>
</dbReference>
<proteinExistence type="predicted"/>
<dbReference type="EMBL" id="BSEH01001599">
    <property type="protein sequence ID" value="GLJ59807.1"/>
    <property type="molecule type" value="Genomic_DNA"/>
</dbReference>
<evidence type="ECO:0000313" key="2">
    <source>
        <dbReference type="EMBL" id="GLJ59807.1"/>
    </source>
</evidence>
<comment type="caution">
    <text evidence="1">The sequence shown here is derived from an EMBL/GenBank/DDBJ whole genome shotgun (WGS) entry which is preliminary data.</text>
</comment>
<dbReference type="EMBL" id="BSEH01000860">
    <property type="protein sequence ID" value="GLJ59364.1"/>
    <property type="molecule type" value="Genomic_DNA"/>
</dbReference>
<keyword evidence="3" id="KW-1185">Reference proteome</keyword>
<accession>A0AAD3RRZ9</accession>
<protein>
    <submittedName>
        <fullName evidence="1">Uncharacterized protein</fullName>
    </submittedName>
</protein>